<dbReference type="GO" id="GO:0003676">
    <property type="term" value="F:nucleic acid binding"/>
    <property type="evidence" value="ECO:0007669"/>
    <property type="project" value="InterPro"/>
</dbReference>
<evidence type="ECO:0000259" key="5">
    <source>
        <dbReference type="Pfam" id="PF10433"/>
    </source>
</evidence>
<keyword evidence="2" id="KW-0539">Nucleus</keyword>
<feature type="region of interest" description="Disordered" evidence="3">
    <location>
        <begin position="1"/>
        <end position="20"/>
    </location>
</feature>
<reference evidence="7 8" key="1">
    <citation type="journal article" date="2016" name="G3 (Bethesda)">
        <title>First Draft Assembly and Annotation of the Genome of a California Endemic Oak Quercus lobata Nee (Fagaceae).</title>
        <authorList>
            <person name="Sork V.L."/>
            <person name="Fitz-Gibbon S.T."/>
            <person name="Puiu D."/>
            <person name="Crepeau M."/>
            <person name="Gugger P.F."/>
            <person name="Sherman R."/>
            <person name="Stevens K."/>
            <person name="Langley C.H."/>
            <person name="Pellegrini M."/>
            <person name="Salzberg S.L."/>
        </authorList>
    </citation>
    <scope>NUCLEOTIDE SEQUENCE [LARGE SCALE GENOMIC DNA]</scope>
    <source>
        <strain evidence="7 8">cv. SW786</strain>
    </source>
</reference>
<proteinExistence type="predicted"/>
<evidence type="ECO:0000259" key="4">
    <source>
        <dbReference type="Pfam" id="PF03178"/>
    </source>
</evidence>
<dbReference type="Gramene" id="QL07p025555:mrna">
    <property type="protein sequence ID" value="QL07p025555:mrna"/>
    <property type="gene ID" value="QL07p025555"/>
</dbReference>
<dbReference type="InterPro" id="IPR015943">
    <property type="entry name" value="WD40/YVTN_repeat-like_dom_sf"/>
</dbReference>
<evidence type="ECO:0000313" key="8">
    <source>
        <dbReference type="Proteomes" id="UP000594261"/>
    </source>
</evidence>
<feature type="domain" description="RSE1/DDB1/CPSF1 second beta-propeller" evidence="6">
    <location>
        <begin position="595"/>
        <end position="987"/>
    </location>
</feature>
<comment type="subcellular location">
    <subcellularLocation>
        <location evidence="1">Nucleus</location>
    </subcellularLocation>
</comment>
<dbReference type="InterPro" id="IPR004871">
    <property type="entry name" value="RSE1/DDB1/CPSF1_C"/>
</dbReference>
<name>A0A7N2M454_QUELO</name>
<organism evidence="7 8">
    <name type="scientific">Quercus lobata</name>
    <name type="common">Valley oak</name>
    <dbReference type="NCBI Taxonomy" id="97700"/>
    <lineage>
        <taxon>Eukaryota</taxon>
        <taxon>Viridiplantae</taxon>
        <taxon>Streptophyta</taxon>
        <taxon>Embryophyta</taxon>
        <taxon>Tracheophyta</taxon>
        <taxon>Spermatophyta</taxon>
        <taxon>Magnoliopsida</taxon>
        <taxon>eudicotyledons</taxon>
        <taxon>Gunneridae</taxon>
        <taxon>Pentapetalae</taxon>
        <taxon>rosids</taxon>
        <taxon>fabids</taxon>
        <taxon>Fagales</taxon>
        <taxon>Fagaceae</taxon>
        <taxon>Quercus</taxon>
    </lineage>
</organism>
<sequence>MAVSEEECSSVKSRSSSSASSSATTTHYLAKCVLRGSVVLQVLYGHIRSPTFLDVVFAKETSIELVIIAEDGIVQSVCEQPVFGTIKDIAILPWNEKFNAAQSPQMRGKDLLIVISDSGKLSFLTFCNEMHRFFPVTHVQLSNPGNSRHQPGRMLSVDSREYGNLKVLANRLRVVLDNLISESQNSFVGGRQILDSVLIANECLDSRLKSRLPAVKDACISEVLWMPDGGIVRVWDLSGCFIAASAYEDRLALFSVSTTDGSEIINEKLIYPPENEGDASIAKSVHKNSIRGTIWSMCFITQDSSQLSKEHNPVLAILLHRRGTVLNVLLLLEWNIRESAIHVISQFEEAGPLAHDIVEVPHSRGYAFLFRVGDALLMDLRDVHNPSCVYRTSLNFLPNAVDEHAFVEESCRVHDVDDEGLFNVAACALLELRDYDPMCIDGDNSNVTSTCKHACSWSWEPENHKNPRMIFCIDTGELFMIEIFFDSDGLKVNLSECLYKGLSCKALLWVQGGYLAALVEMGDGMVLTLSNGRLHYTSPIQNIAPILDMSVVDSHDEKHDQMFACCGVAPEGSLRVIRSGISVEKLLRTAPIYQGMTGTWTVRMKVNNPYHSFLVLSFVEETRVLSVGLSFSDVTELVGFQPDVCTLACGLVSDGLLVQIHQNAVRLCLPTNVAHFDGIPLSSPVCTSWFPDNTSISLGAVGHNMIVVSTSNPCFLLVLGVRLLSAYHYEIYEMQRLRLQNEISCISVPQKPFEQKQPSSFIHMVNNSAFPLGINGGRTFVIGTHRPSVEILSFIPDKGLRVLASGMISLTNTIGTAISGCIPQDVRLILVDRLYILSGLRNGMLLRFEWPDPSKMSSSEFPRLQPISSLVNIGTALTGIRVPASFSPQFSEANIFEKTNDLPINLQLIAIRRIGITPVFLVPLSDSLDADLIALSDRPWLLHTARHGLSYTSISFQPSTHVTPVCSIECPKGILFVAENSLHLVEMVHSKRLNVQKFHLGGTPRKVLYHSESRLLLVMRTQLSNDVCSSDICCVDPLSGLVLSSFKLEPRETAKSMELVRVGNEQVLVVGTSLSSGPAIMPNGEAESTKGRLIVLCLEHVQNSDSGSITFCSKAGSTSQRTSPFREIVGYATEQLSSSSLCSSPDDTSCDGVKLEETESWQLRLAYSTTWPGMVLAICTYLDRYFLASAGNYFYVCGFTSDNPQRMKRFAVGRTRFMITSLTSYFTRIAVGDCRDGILFYSYHEDSKKLEQLYCDPSQRLVADCILMDVDTAVVSDRKGSIAVLSCSDHLENNASPECNLTLSSAYYMGEIAMSIRKGSYSYKLPADDVLNAIDLSQNTIIASTLLGSITIFIPISREEHELLEAVQARLVVHPLTSPVLGNDHDDFRSRENPVGVPKILDGDMLTQFLELTSKQQEAILLLPLGSPDTVKSSLKPHLPSPIPVNQVVQLLERVHYALN</sequence>
<dbReference type="OMA" id="NPRMIFC"/>
<dbReference type="GO" id="GO:0005634">
    <property type="term" value="C:nucleus"/>
    <property type="evidence" value="ECO:0007669"/>
    <property type="project" value="UniProtKB-SubCell"/>
</dbReference>
<feature type="domain" description="RSE1/DDB1/CPSF1 first beta-propeller" evidence="5">
    <location>
        <begin position="39"/>
        <end position="160"/>
    </location>
</feature>
<dbReference type="InterPro" id="IPR050358">
    <property type="entry name" value="RSE1/DDB1/CFT1"/>
</dbReference>
<reference evidence="7" key="2">
    <citation type="submission" date="2021-01" db="UniProtKB">
        <authorList>
            <consortium name="EnsemblPlants"/>
        </authorList>
    </citation>
    <scope>IDENTIFICATION</scope>
</reference>
<protein>
    <recommendedName>
        <fullName evidence="9">Splicing factor 3B subunit 3</fullName>
    </recommendedName>
</protein>
<dbReference type="FunFam" id="2.130.10.10:FF:000642">
    <property type="entry name" value="Cleavage and polyadenylation specificity factor (CPSF) A subunit protein"/>
    <property type="match status" value="1"/>
</dbReference>
<dbReference type="EMBL" id="LRBV02000007">
    <property type="status" value="NOT_ANNOTATED_CDS"/>
    <property type="molecule type" value="Genomic_DNA"/>
</dbReference>
<evidence type="ECO:0000313" key="7">
    <source>
        <dbReference type="EnsemblPlants" id="QL07p025555:mrna"/>
    </source>
</evidence>
<dbReference type="PANTHER" id="PTHR10644">
    <property type="entry name" value="DNA REPAIR/RNA PROCESSING CPSF FAMILY"/>
    <property type="match status" value="1"/>
</dbReference>
<evidence type="ECO:0000256" key="1">
    <source>
        <dbReference type="ARBA" id="ARBA00004123"/>
    </source>
</evidence>
<dbReference type="InterPro" id="IPR058543">
    <property type="entry name" value="Beta-prop_RSE1/DDB1/CPSF1_2nd"/>
</dbReference>
<evidence type="ECO:0000256" key="2">
    <source>
        <dbReference type="ARBA" id="ARBA00023242"/>
    </source>
</evidence>
<evidence type="ECO:0008006" key="9">
    <source>
        <dbReference type="Google" id="ProtNLM"/>
    </source>
</evidence>
<accession>A0A7N2M454</accession>
<dbReference type="Pfam" id="PF03178">
    <property type="entry name" value="CPSF_A"/>
    <property type="match status" value="1"/>
</dbReference>
<dbReference type="InterPro" id="IPR018846">
    <property type="entry name" value="Beta-prop_RSE1/DDB1/CPSF1_1st"/>
</dbReference>
<evidence type="ECO:0000256" key="3">
    <source>
        <dbReference type="SAM" id="MobiDB-lite"/>
    </source>
</evidence>
<dbReference type="EnsemblPlants" id="QL07p025555:mrna">
    <property type="protein sequence ID" value="QL07p025555:mrna"/>
    <property type="gene ID" value="QL07p025555"/>
</dbReference>
<dbReference type="Proteomes" id="UP000594261">
    <property type="component" value="Chromosome 7"/>
</dbReference>
<dbReference type="FunCoup" id="A0A7N2M454">
    <property type="interactions" value="1706"/>
</dbReference>
<dbReference type="Pfam" id="PF23726">
    <property type="entry name" value="Beta-prop_RSE1_2nd"/>
    <property type="match status" value="1"/>
</dbReference>
<dbReference type="InParanoid" id="A0A7N2M454"/>
<dbReference type="Gene3D" id="2.130.10.10">
    <property type="entry name" value="YVTN repeat-like/Quinoprotein amine dehydrogenase"/>
    <property type="match status" value="4"/>
</dbReference>
<evidence type="ECO:0000259" key="6">
    <source>
        <dbReference type="Pfam" id="PF23726"/>
    </source>
</evidence>
<feature type="compositionally biased region" description="Low complexity" evidence="3">
    <location>
        <begin position="10"/>
        <end position="20"/>
    </location>
</feature>
<feature type="domain" description="RSE1/DDB1/CPSF1 C-terminal" evidence="4">
    <location>
        <begin position="1160"/>
        <end position="1410"/>
    </location>
</feature>
<feature type="domain" description="RSE1/DDB1/CPSF1 first beta-propeller" evidence="5">
    <location>
        <begin position="238"/>
        <end position="541"/>
    </location>
</feature>
<keyword evidence="8" id="KW-1185">Reference proteome</keyword>
<dbReference type="Pfam" id="PF10433">
    <property type="entry name" value="Beta-prop_RSE1_1st"/>
    <property type="match status" value="2"/>
</dbReference>